<keyword evidence="3" id="KW-0808">Transferase</keyword>
<dbReference type="InterPro" id="IPR008284">
    <property type="entry name" value="MoCF_biosynth_CS"/>
</dbReference>
<dbReference type="Gene3D" id="3.90.105.10">
    <property type="entry name" value="Molybdopterin biosynthesis moea protein, domain 2"/>
    <property type="match status" value="1"/>
</dbReference>
<dbReference type="GO" id="GO:0046872">
    <property type="term" value="F:metal ion binding"/>
    <property type="evidence" value="ECO:0007669"/>
    <property type="project" value="UniProtKB-UniRule"/>
</dbReference>
<dbReference type="GO" id="GO:0006777">
    <property type="term" value="P:Mo-molybdopterin cofactor biosynthetic process"/>
    <property type="evidence" value="ECO:0007669"/>
    <property type="project" value="UniProtKB-UniRule"/>
</dbReference>
<evidence type="ECO:0000256" key="1">
    <source>
        <dbReference type="ARBA" id="ARBA00008339"/>
    </source>
</evidence>
<keyword evidence="3" id="KW-0500">Molybdenum</keyword>
<dbReference type="GO" id="GO:0061599">
    <property type="term" value="F:molybdopterin molybdotransferase activity"/>
    <property type="evidence" value="ECO:0007669"/>
    <property type="project" value="UniProtKB-UniRule"/>
</dbReference>
<keyword evidence="3" id="KW-0460">Magnesium</keyword>
<evidence type="ECO:0000259" key="4">
    <source>
        <dbReference type="SMART" id="SM00852"/>
    </source>
</evidence>
<organism evidence="5 6">
    <name type="scientific">Cladophialophora chaetospira</name>
    <dbReference type="NCBI Taxonomy" id="386627"/>
    <lineage>
        <taxon>Eukaryota</taxon>
        <taxon>Fungi</taxon>
        <taxon>Dikarya</taxon>
        <taxon>Ascomycota</taxon>
        <taxon>Pezizomycotina</taxon>
        <taxon>Eurotiomycetes</taxon>
        <taxon>Chaetothyriomycetidae</taxon>
        <taxon>Chaetothyriales</taxon>
        <taxon>Herpotrichiellaceae</taxon>
        <taxon>Cladophialophora</taxon>
    </lineage>
</organism>
<comment type="catalytic activity">
    <reaction evidence="3">
        <text>adenylyl-molybdopterin + molybdate = Mo-molybdopterin + AMP + H(+)</text>
        <dbReference type="Rhea" id="RHEA:35047"/>
        <dbReference type="ChEBI" id="CHEBI:15378"/>
        <dbReference type="ChEBI" id="CHEBI:36264"/>
        <dbReference type="ChEBI" id="CHEBI:62727"/>
        <dbReference type="ChEBI" id="CHEBI:71302"/>
        <dbReference type="ChEBI" id="CHEBI:456215"/>
    </reaction>
</comment>
<dbReference type="GO" id="GO:0005524">
    <property type="term" value="F:ATP binding"/>
    <property type="evidence" value="ECO:0007669"/>
    <property type="project" value="UniProtKB-UniRule"/>
</dbReference>
<gene>
    <name evidence="5" type="ORF">H2200_008351</name>
</gene>
<keyword evidence="6" id="KW-1185">Reference proteome</keyword>
<comment type="function">
    <text evidence="3">Catalyzes two steps in the biosynthesis of the molybdenum cofactor. In the first step, molybdopterin is adenylated. Subsequently, molybdate is inserted into adenylated molybdopterin and AMP is released.</text>
</comment>
<dbReference type="Gene3D" id="3.40.980.10">
    <property type="entry name" value="MoaB/Mog-like domain"/>
    <property type="match status" value="1"/>
</dbReference>
<dbReference type="Proteomes" id="UP001172673">
    <property type="component" value="Unassembled WGS sequence"/>
</dbReference>
<evidence type="ECO:0000313" key="6">
    <source>
        <dbReference type="Proteomes" id="UP001172673"/>
    </source>
</evidence>
<dbReference type="CDD" id="cd00887">
    <property type="entry name" value="MoeA"/>
    <property type="match status" value="1"/>
</dbReference>
<comment type="caution">
    <text evidence="5">The sequence shown here is derived from an EMBL/GenBank/DDBJ whole genome shotgun (WGS) entry which is preliminary data.</text>
</comment>
<dbReference type="GO" id="GO:0005829">
    <property type="term" value="C:cytosol"/>
    <property type="evidence" value="ECO:0007669"/>
    <property type="project" value="TreeGrafter"/>
</dbReference>
<dbReference type="InterPro" id="IPR036425">
    <property type="entry name" value="MoaB/Mog-like_dom_sf"/>
</dbReference>
<dbReference type="Gene3D" id="2.40.340.10">
    <property type="entry name" value="MoeA, C-terminal, domain IV"/>
    <property type="match status" value="1"/>
</dbReference>
<sequence>MRDDGSAFANYPHIRPLPKAHSAPISYEEAISRIESFAQQHKLRLPSQKVGLTKDDSHHRGSLYEEYGRSARPESGNDCVIVPLLAAVGRDCATNITAPHSIPTHDTSAMDGFAVSSALTGSASNEEPVRLRISHLIAAGDRHDAPIDKKTARETFVYHGPGIHGECVEIMTGARFPEVSHSDLDAVIKIEDVIVKRYGRGCDCCFEYIEVSTPVRRNQNRRFAGSDLTAGAPILAAGVTIQPEHVMALASLGFREVRVKTSSLHGGEGQVAEGSRLAGIKIGVLSTGSELTDIVNPTDQPFCASAGSGQRIPNSNGPYIISKLRQMDAALHLHYMGIAQDSEKCLESKLRDGFDGRQLDIIIATGGVSMGSFDLVRPVLEQRMHAKIVFHGVRVRPGLPVLFALLGYEECAPGASSRRMAVFFGLPGNPIATAMALRFFVTPYLAALGQIDLDGFKSIARIQLSPRIEGRRHGSSTDYCKALSVTSRAYRAKPAHLSVFWLSRRCRRHEATLGSDQDVEILEDQASYKLRSLLQADCWIEVPAGRGQVSEADLLVAHRL</sequence>
<dbReference type="SUPFAM" id="SSF53218">
    <property type="entry name" value="Molybdenum cofactor biosynthesis proteins"/>
    <property type="match status" value="1"/>
</dbReference>
<comment type="cofactor">
    <cofactor evidence="3">
        <name>Mg(2+)</name>
        <dbReference type="ChEBI" id="CHEBI:18420"/>
    </cofactor>
</comment>
<evidence type="ECO:0000313" key="5">
    <source>
        <dbReference type="EMBL" id="KAJ9607278.1"/>
    </source>
</evidence>
<dbReference type="InterPro" id="IPR036135">
    <property type="entry name" value="MoeA_linker/N_sf"/>
</dbReference>
<dbReference type="PANTHER" id="PTHR10192">
    <property type="entry name" value="MOLYBDOPTERIN BIOSYNTHESIS PROTEIN"/>
    <property type="match status" value="1"/>
</dbReference>
<dbReference type="PANTHER" id="PTHR10192:SF30">
    <property type="entry name" value="MOLYBDOPTERIN ADENYLYLTRANSFERASE"/>
    <property type="match status" value="1"/>
</dbReference>
<comment type="pathway">
    <text evidence="3">Cofactor biosynthesis; molybdopterin biosynthesis.</text>
</comment>
<evidence type="ECO:0000256" key="3">
    <source>
        <dbReference type="RuleBase" id="RU365090"/>
    </source>
</evidence>
<reference evidence="5" key="1">
    <citation type="submission" date="2022-10" db="EMBL/GenBank/DDBJ databases">
        <title>Culturing micro-colonial fungi from biological soil crusts in the Mojave desert and describing Neophaeococcomyces mojavensis, and introducing the new genera and species Taxawa tesnikishii.</title>
        <authorList>
            <person name="Kurbessoian T."/>
            <person name="Stajich J.E."/>
        </authorList>
    </citation>
    <scope>NUCLEOTIDE SEQUENCE</scope>
    <source>
        <strain evidence="5">TK_41</strain>
    </source>
</reference>
<dbReference type="Pfam" id="PF00994">
    <property type="entry name" value="MoCF_biosynth"/>
    <property type="match status" value="1"/>
</dbReference>
<dbReference type="InterPro" id="IPR001453">
    <property type="entry name" value="MoaB/Mog_dom"/>
</dbReference>
<dbReference type="EMBL" id="JAPDRK010000012">
    <property type="protein sequence ID" value="KAJ9607278.1"/>
    <property type="molecule type" value="Genomic_DNA"/>
</dbReference>
<dbReference type="AlphaFoldDB" id="A0AA38X5L2"/>
<comment type="similarity">
    <text evidence="3">Belongs to the MoeA family.</text>
</comment>
<dbReference type="Pfam" id="PF03453">
    <property type="entry name" value="MoeA_N"/>
    <property type="match status" value="1"/>
</dbReference>
<feature type="domain" description="MoaB/Mog" evidence="4">
    <location>
        <begin position="283"/>
        <end position="447"/>
    </location>
</feature>
<name>A0AA38X5L2_9EURO</name>
<dbReference type="GO" id="GO:0061598">
    <property type="term" value="F:molybdopterin adenylyltransferase activity"/>
    <property type="evidence" value="ECO:0007669"/>
    <property type="project" value="UniProtKB-UniRule"/>
</dbReference>
<dbReference type="SUPFAM" id="SSF63882">
    <property type="entry name" value="MoeA N-terminal region -like"/>
    <property type="match status" value="1"/>
</dbReference>
<dbReference type="SUPFAM" id="SSF63867">
    <property type="entry name" value="MoeA C-terminal domain-like"/>
    <property type="match status" value="1"/>
</dbReference>
<protein>
    <recommendedName>
        <fullName evidence="4">MoaB/Mog domain-containing protein</fullName>
    </recommendedName>
</protein>
<dbReference type="Gene3D" id="2.170.190.11">
    <property type="entry name" value="Molybdopterin biosynthesis moea protein, domain 3"/>
    <property type="match status" value="1"/>
</dbReference>
<dbReference type="InterPro" id="IPR005110">
    <property type="entry name" value="MoeA_linker/N"/>
</dbReference>
<keyword evidence="3" id="KW-0479">Metal-binding</keyword>
<dbReference type="InterPro" id="IPR038987">
    <property type="entry name" value="MoeA-like"/>
</dbReference>
<proteinExistence type="inferred from homology"/>
<dbReference type="PROSITE" id="PS01079">
    <property type="entry name" value="MOCF_BIOSYNTHESIS_2"/>
    <property type="match status" value="1"/>
</dbReference>
<dbReference type="SMART" id="SM00852">
    <property type="entry name" value="MoCF_biosynth"/>
    <property type="match status" value="1"/>
</dbReference>
<dbReference type="InterPro" id="IPR036688">
    <property type="entry name" value="MoeA_C_domain_IV_sf"/>
</dbReference>
<comment type="catalytic activity">
    <reaction evidence="3">
        <text>molybdopterin + ATP + H(+) = adenylyl-molybdopterin + diphosphate</text>
        <dbReference type="Rhea" id="RHEA:31331"/>
        <dbReference type="ChEBI" id="CHEBI:15378"/>
        <dbReference type="ChEBI" id="CHEBI:30616"/>
        <dbReference type="ChEBI" id="CHEBI:33019"/>
        <dbReference type="ChEBI" id="CHEBI:58698"/>
        <dbReference type="ChEBI" id="CHEBI:62727"/>
    </reaction>
</comment>
<keyword evidence="2 3" id="KW-0501">Molybdenum cofactor biosynthesis</keyword>
<evidence type="ECO:0000256" key="2">
    <source>
        <dbReference type="ARBA" id="ARBA00023150"/>
    </source>
</evidence>
<accession>A0AA38X5L2</accession>
<comment type="similarity">
    <text evidence="1">In the C-terminal section; belongs to the MoeA family.</text>
</comment>